<comment type="similarity">
    <text evidence="1">Belongs to the ParB family.</text>
</comment>
<dbReference type="EMBL" id="FNBP01000006">
    <property type="protein sequence ID" value="SDG30079.1"/>
    <property type="molecule type" value="Genomic_DNA"/>
</dbReference>
<dbReference type="InterPro" id="IPR036086">
    <property type="entry name" value="ParB/Sulfiredoxin_sf"/>
</dbReference>
<dbReference type="InterPro" id="IPR011111">
    <property type="entry name" value="Plasmid_RepB"/>
</dbReference>
<dbReference type="STRING" id="218672.SAMN04489759_10686"/>
<dbReference type="NCBIfam" id="TIGR03454">
    <property type="entry name" value="partition_RepB"/>
    <property type="match status" value="1"/>
</dbReference>
<dbReference type="SUPFAM" id="SSF109709">
    <property type="entry name" value="KorB DNA-binding domain-like"/>
    <property type="match status" value="1"/>
</dbReference>
<dbReference type="Pfam" id="PF07506">
    <property type="entry name" value="RepB"/>
    <property type="match status" value="1"/>
</dbReference>
<dbReference type="CDD" id="cd16405">
    <property type="entry name" value="RepB_like_N"/>
    <property type="match status" value="1"/>
</dbReference>
<sequence length="332" mass="36513">MARKGILSTGLGTEPKPQSRAKQPVTEPIQAKAKPNLMPRGAVGALQSSLNRMQENAVQELDAAVIDMAGVEDRLGTDIQAQKQLEESMRAYGQQVPVLVRPHPKKPGRFEIVYGRRRLQALRTLGLPVKAMVRQLDDHALVMAQGQENTARQDLSFIEKASFAAQLDAGGHDRQTIADALSIDLPMVSRMLKVGHAFDLPFLRQVGSAPGIGRDRWMALVKLFEEPGAKSRAANYMNRPEWGGLTSDERFEMVFARASATPSKKAPSPTAAAKPRTLRSRDGKALADIRSGKRGVTVTVPSRAAEGFDTWLDAHAEELMQEIHDRWQKTRA</sequence>
<protein>
    <submittedName>
        <fullName evidence="4">Chromosome partitioning protein, ParB family</fullName>
    </submittedName>
</protein>
<evidence type="ECO:0000259" key="3">
    <source>
        <dbReference type="SMART" id="SM00470"/>
    </source>
</evidence>
<dbReference type="Gene3D" id="3.90.1530.30">
    <property type="match status" value="1"/>
</dbReference>
<dbReference type="InterPro" id="IPR042075">
    <property type="entry name" value="KorB_DNA-db"/>
</dbReference>
<organism evidence="4 5">
    <name type="scientific">Sulfitobacter delicatus</name>
    <dbReference type="NCBI Taxonomy" id="218672"/>
    <lineage>
        <taxon>Bacteria</taxon>
        <taxon>Pseudomonadati</taxon>
        <taxon>Pseudomonadota</taxon>
        <taxon>Alphaproteobacteria</taxon>
        <taxon>Rhodobacterales</taxon>
        <taxon>Roseobacteraceae</taxon>
        <taxon>Sulfitobacter</taxon>
    </lineage>
</organism>
<name>A0A1G7T623_9RHOB</name>
<dbReference type="InterPro" id="IPR004437">
    <property type="entry name" value="ParB/RepB/Spo0J"/>
</dbReference>
<dbReference type="InterPro" id="IPR003115">
    <property type="entry name" value="ParB_N"/>
</dbReference>
<dbReference type="PANTHER" id="PTHR33375:SF1">
    <property type="entry name" value="CHROMOSOME-PARTITIONING PROTEIN PARB-RELATED"/>
    <property type="match status" value="1"/>
</dbReference>
<reference evidence="5" key="1">
    <citation type="submission" date="2016-10" db="EMBL/GenBank/DDBJ databases">
        <authorList>
            <person name="Varghese N."/>
            <person name="Submissions S."/>
        </authorList>
    </citation>
    <scope>NUCLEOTIDE SEQUENCE [LARGE SCALE GENOMIC DNA]</scope>
    <source>
        <strain evidence="5">DSM 16477</strain>
    </source>
</reference>
<dbReference type="InterPro" id="IPR050336">
    <property type="entry name" value="Chromosome_partition/occlusion"/>
</dbReference>
<dbReference type="RefSeq" id="WP_093742554.1">
    <property type="nucleotide sequence ID" value="NZ_FNBP01000006.1"/>
</dbReference>
<feature type="region of interest" description="Disordered" evidence="2">
    <location>
        <begin position="1"/>
        <end position="27"/>
    </location>
</feature>
<dbReference type="SUPFAM" id="SSF110849">
    <property type="entry name" value="ParB/Sulfiredoxin"/>
    <property type="match status" value="1"/>
</dbReference>
<feature type="region of interest" description="Disordered" evidence="2">
    <location>
        <begin position="258"/>
        <end position="283"/>
    </location>
</feature>
<evidence type="ECO:0000256" key="2">
    <source>
        <dbReference type="SAM" id="MobiDB-lite"/>
    </source>
</evidence>
<feature type="compositionally biased region" description="Low complexity" evidence="2">
    <location>
        <begin position="258"/>
        <end position="275"/>
    </location>
</feature>
<dbReference type="GO" id="GO:0003677">
    <property type="term" value="F:DNA binding"/>
    <property type="evidence" value="ECO:0007669"/>
    <property type="project" value="InterPro"/>
</dbReference>
<dbReference type="GO" id="GO:0005694">
    <property type="term" value="C:chromosome"/>
    <property type="evidence" value="ECO:0007669"/>
    <property type="project" value="TreeGrafter"/>
</dbReference>
<evidence type="ECO:0000313" key="4">
    <source>
        <dbReference type="EMBL" id="SDG30079.1"/>
    </source>
</evidence>
<dbReference type="InterPro" id="IPR017819">
    <property type="entry name" value="Plasmid_partition_RepB"/>
</dbReference>
<proteinExistence type="inferred from homology"/>
<dbReference type="Pfam" id="PF02195">
    <property type="entry name" value="ParB_N"/>
    <property type="match status" value="1"/>
</dbReference>
<dbReference type="Proteomes" id="UP000199399">
    <property type="component" value="Unassembled WGS sequence"/>
</dbReference>
<accession>A0A1G7T623</accession>
<gene>
    <name evidence="4" type="ORF">SAMN04489759_10686</name>
</gene>
<dbReference type="NCBIfam" id="TIGR00180">
    <property type="entry name" value="parB_part"/>
    <property type="match status" value="1"/>
</dbReference>
<dbReference type="GO" id="GO:0007059">
    <property type="term" value="P:chromosome segregation"/>
    <property type="evidence" value="ECO:0007669"/>
    <property type="project" value="TreeGrafter"/>
</dbReference>
<dbReference type="AlphaFoldDB" id="A0A1G7T623"/>
<dbReference type="PANTHER" id="PTHR33375">
    <property type="entry name" value="CHROMOSOME-PARTITIONING PROTEIN PARB-RELATED"/>
    <property type="match status" value="1"/>
</dbReference>
<dbReference type="OrthoDB" id="7908920at2"/>
<evidence type="ECO:0000313" key="5">
    <source>
        <dbReference type="Proteomes" id="UP000199399"/>
    </source>
</evidence>
<keyword evidence="5" id="KW-1185">Reference proteome</keyword>
<dbReference type="InterPro" id="IPR037972">
    <property type="entry name" value="RepB_N"/>
</dbReference>
<dbReference type="Gene3D" id="1.10.10.730">
    <property type="entry name" value="KorB DNA-binding domain"/>
    <property type="match status" value="1"/>
</dbReference>
<dbReference type="SMART" id="SM00470">
    <property type="entry name" value="ParB"/>
    <property type="match status" value="1"/>
</dbReference>
<feature type="domain" description="ParB-like N-terminal" evidence="3">
    <location>
        <begin position="59"/>
        <end position="150"/>
    </location>
</feature>
<evidence type="ECO:0000256" key="1">
    <source>
        <dbReference type="ARBA" id="ARBA00006295"/>
    </source>
</evidence>